<feature type="chain" id="PRO_5032401638" description="dihydropyrimidinase" evidence="8">
    <location>
        <begin position="30"/>
        <end position="486"/>
    </location>
</feature>
<dbReference type="InterPro" id="IPR032466">
    <property type="entry name" value="Metal_Hydrolase"/>
</dbReference>
<comment type="cofactor">
    <cofactor evidence="1">
        <name>Zn(2+)</name>
        <dbReference type="ChEBI" id="CHEBI:29105"/>
    </cofactor>
</comment>
<dbReference type="Pfam" id="PF01979">
    <property type="entry name" value="Amidohydro_1"/>
    <property type="match status" value="1"/>
</dbReference>
<dbReference type="InterPro" id="IPR011059">
    <property type="entry name" value="Metal-dep_hydrolase_composite"/>
</dbReference>
<dbReference type="GO" id="GO:0046872">
    <property type="term" value="F:metal ion binding"/>
    <property type="evidence" value="ECO:0007669"/>
    <property type="project" value="UniProtKB-KW"/>
</dbReference>
<dbReference type="EC" id="3.5.2.2" evidence="6"/>
<evidence type="ECO:0000313" key="10">
    <source>
        <dbReference type="EMBL" id="KAF3330690.1"/>
    </source>
</evidence>
<reference evidence="10" key="1">
    <citation type="submission" date="2020-01" db="EMBL/GenBank/DDBJ databases">
        <title>Genome sequence of Kobresia littledalei, the first chromosome-level genome in the family Cyperaceae.</title>
        <authorList>
            <person name="Qu G."/>
        </authorList>
    </citation>
    <scope>NUCLEOTIDE SEQUENCE</scope>
    <source>
        <strain evidence="10">C.B.Clarke</strain>
        <tissue evidence="10">Leaf</tissue>
    </source>
</reference>
<dbReference type="GO" id="GO:0005829">
    <property type="term" value="C:cytosol"/>
    <property type="evidence" value="ECO:0007669"/>
    <property type="project" value="TreeGrafter"/>
</dbReference>
<organism evidence="10 11">
    <name type="scientific">Carex littledalei</name>
    <dbReference type="NCBI Taxonomy" id="544730"/>
    <lineage>
        <taxon>Eukaryota</taxon>
        <taxon>Viridiplantae</taxon>
        <taxon>Streptophyta</taxon>
        <taxon>Embryophyta</taxon>
        <taxon>Tracheophyta</taxon>
        <taxon>Spermatophyta</taxon>
        <taxon>Magnoliopsida</taxon>
        <taxon>Liliopsida</taxon>
        <taxon>Poales</taxon>
        <taxon>Cyperaceae</taxon>
        <taxon>Cyperoideae</taxon>
        <taxon>Cariceae</taxon>
        <taxon>Carex</taxon>
        <taxon>Carex subgen. Euthyceras</taxon>
    </lineage>
</organism>
<evidence type="ECO:0000256" key="4">
    <source>
        <dbReference type="ARBA" id="ARBA00022801"/>
    </source>
</evidence>
<feature type="modified residue" description="N6-carboxylysine" evidence="7">
    <location>
        <position position="149"/>
    </location>
</feature>
<sequence>MAQAISSTLAWTVYLLHLLLLIFFHGSTSDSISAEGFCAVDSGADCGLPSPYTKILITGGTVVNAHHKEVADVYIEDGVILSVGPNIRVNHENTRIIDATGKYVMPAYMDKAKKAPMDYGFHMSITKWDEDVSKDMEVMVRDHGINSFKFFMAYKGSLMVNDDLLLEGLKKCKSLGALPMVHAENGDAVVEGQKRMIDLGITGPEGHALSRPPVLEAEATARAIRLASFVNTPLYVVHVMSIDAMEEIARAKKAGQRVVGEPVVSGLVLDDSWLWHPDFTIASKYVMSPPIRELGHGKALQAALSTGTLQLVGTDHCTFNSTQKAFGLDDFRKIPNGVNGLEERMHVLWDAMVETGQITVMDYVRITSTECARIFNVYPKKGAILEGSDADIIILNPNASFEMSATSHHSRSDTNVYEGRTGKGKVEVTISRGNVVWENGVLNVMPGSGKYIKMPPFGYLFDGIDKSDAAYLSSLKAPVKRASASD</sequence>
<evidence type="ECO:0000256" key="5">
    <source>
        <dbReference type="ARBA" id="ARBA00036696"/>
    </source>
</evidence>
<dbReference type="SUPFAM" id="SSF51338">
    <property type="entry name" value="Composite domain of metallo-dependent hydrolases"/>
    <property type="match status" value="1"/>
</dbReference>
<dbReference type="EMBL" id="SWLB01000013">
    <property type="protein sequence ID" value="KAF3330690.1"/>
    <property type="molecule type" value="Genomic_DNA"/>
</dbReference>
<protein>
    <recommendedName>
        <fullName evidence="6">dihydropyrimidinase</fullName>
        <ecNumber evidence="6">3.5.2.2</ecNumber>
    </recommendedName>
</protein>
<gene>
    <name evidence="10" type="ORF">FCM35_KLT04044</name>
</gene>
<evidence type="ECO:0000256" key="1">
    <source>
        <dbReference type="ARBA" id="ARBA00001947"/>
    </source>
</evidence>
<dbReference type="SUPFAM" id="SSF51556">
    <property type="entry name" value="Metallo-dependent hydrolases"/>
    <property type="match status" value="1"/>
</dbReference>
<accession>A0A833VKY3</accession>
<proteinExistence type="inferred from homology"/>
<feature type="domain" description="Amidohydrolase-related" evidence="9">
    <location>
        <begin position="87"/>
        <end position="436"/>
    </location>
</feature>
<dbReference type="CDD" id="cd01314">
    <property type="entry name" value="D-HYD"/>
    <property type="match status" value="1"/>
</dbReference>
<dbReference type="Gene3D" id="2.30.40.10">
    <property type="entry name" value="Urease, subunit C, domain 1"/>
    <property type="match status" value="1"/>
</dbReference>
<dbReference type="FunFam" id="3.20.20.140:FF:000076">
    <property type="entry name" value="Dihydropyrimidinase like 2"/>
    <property type="match status" value="1"/>
</dbReference>
<evidence type="ECO:0000256" key="3">
    <source>
        <dbReference type="ARBA" id="ARBA00022723"/>
    </source>
</evidence>
<comment type="caution">
    <text evidence="10">The sequence shown here is derived from an EMBL/GenBank/DDBJ whole genome shotgun (WGS) entry which is preliminary data.</text>
</comment>
<keyword evidence="8" id="KW-0732">Signal</keyword>
<dbReference type="NCBIfam" id="TIGR02033">
    <property type="entry name" value="D-hydantoinase"/>
    <property type="match status" value="1"/>
</dbReference>
<evidence type="ECO:0000256" key="8">
    <source>
        <dbReference type="SAM" id="SignalP"/>
    </source>
</evidence>
<evidence type="ECO:0000256" key="6">
    <source>
        <dbReference type="ARBA" id="ARBA00039113"/>
    </source>
</evidence>
<dbReference type="OrthoDB" id="1924787at2759"/>
<keyword evidence="4" id="KW-0378">Hydrolase</keyword>
<dbReference type="PANTHER" id="PTHR11647">
    <property type="entry name" value="HYDRANTOINASE/DIHYDROPYRIMIDINASE FAMILY MEMBER"/>
    <property type="match status" value="1"/>
</dbReference>
<comment type="PTM">
    <text evidence="7">Carbamylation allows a single lysine to coordinate two divalent metal cations.</text>
</comment>
<dbReference type="GO" id="GO:0006208">
    <property type="term" value="P:pyrimidine nucleobase catabolic process"/>
    <property type="evidence" value="ECO:0007669"/>
    <property type="project" value="TreeGrafter"/>
</dbReference>
<dbReference type="InterPro" id="IPR006680">
    <property type="entry name" value="Amidohydro-rel"/>
</dbReference>
<dbReference type="InterPro" id="IPR011778">
    <property type="entry name" value="Hydantoinase/dihydroPyrase"/>
</dbReference>
<dbReference type="InterPro" id="IPR050378">
    <property type="entry name" value="Metallo-dep_Hydrolases_sf"/>
</dbReference>
<comment type="similarity">
    <text evidence="2">Belongs to the metallo-dependent hydrolases superfamily. Hydantoinase/dihydropyrimidinase family.</text>
</comment>
<keyword evidence="11" id="KW-1185">Reference proteome</keyword>
<comment type="catalytic activity">
    <reaction evidence="5">
        <text>5,6-dihydrouracil + H2O = 3-(carbamoylamino)propanoate + H(+)</text>
        <dbReference type="Rhea" id="RHEA:16121"/>
        <dbReference type="ChEBI" id="CHEBI:11892"/>
        <dbReference type="ChEBI" id="CHEBI:15377"/>
        <dbReference type="ChEBI" id="CHEBI:15378"/>
        <dbReference type="ChEBI" id="CHEBI:15901"/>
        <dbReference type="EC" id="3.5.2.2"/>
    </reaction>
</comment>
<name>A0A833VKY3_9POAL</name>
<keyword evidence="3" id="KW-0479">Metal-binding</keyword>
<dbReference type="Proteomes" id="UP000623129">
    <property type="component" value="Unassembled WGS sequence"/>
</dbReference>
<evidence type="ECO:0000256" key="2">
    <source>
        <dbReference type="ARBA" id="ARBA00008829"/>
    </source>
</evidence>
<dbReference type="AlphaFoldDB" id="A0A833VKY3"/>
<dbReference type="GO" id="GO:0004157">
    <property type="term" value="F:dihydropyrimidinase activity"/>
    <property type="evidence" value="ECO:0007669"/>
    <property type="project" value="UniProtKB-EC"/>
</dbReference>
<dbReference type="Gene3D" id="3.20.20.140">
    <property type="entry name" value="Metal-dependent hydrolases"/>
    <property type="match status" value="2"/>
</dbReference>
<evidence type="ECO:0000256" key="7">
    <source>
        <dbReference type="PIRSR" id="PIRSR611778-50"/>
    </source>
</evidence>
<evidence type="ECO:0000313" key="11">
    <source>
        <dbReference type="Proteomes" id="UP000623129"/>
    </source>
</evidence>
<dbReference type="PANTHER" id="PTHR11647:SF1">
    <property type="entry name" value="COLLAPSIN RESPONSE MEDIATOR PROTEIN"/>
    <property type="match status" value="1"/>
</dbReference>
<feature type="signal peptide" evidence="8">
    <location>
        <begin position="1"/>
        <end position="29"/>
    </location>
</feature>
<evidence type="ECO:0000259" key="9">
    <source>
        <dbReference type="Pfam" id="PF01979"/>
    </source>
</evidence>